<sequence>MSDLPPWGAQGGAPGVPGPPPPGPPLGGDPDEPDGFPGLPPVPSADGAPVGPRPGYEPFTRQAVVYLPVVLEGAVVGAVWAAESNPRAAGFFRRLASAMPSLDAEEVWSRRLDEAYATGLPAREAIGRWIGAPADPKGGGVPADAVEQRVDGLDALNEMLNPGVPPSPGPAVQDGLYPDGTPVDRSQGWGPLVSVKPPTYPDTTAEPVIYLPVSVGESVVGYVWASASGTAAGYLGRGPAGRAAEIAAGLWQARLAHGFGQGMSSVDTLRQIRSLPDDRLAGRVAAGAPERQAPGLADLRRLAEQ</sequence>
<dbReference type="EMBL" id="BAAAMR010000100">
    <property type="protein sequence ID" value="GAA2161670.1"/>
    <property type="molecule type" value="Genomic_DNA"/>
</dbReference>
<feature type="compositionally biased region" description="Pro residues" evidence="1">
    <location>
        <begin position="16"/>
        <end position="27"/>
    </location>
</feature>
<name>A0ABN3AD68_9ACTN</name>
<proteinExistence type="predicted"/>
<feature type="region of interest" description="Disordered" evidence="1">
    <location>
        <begin position="284"/>
        <end position="305"/>
    </location>
</feature>
<evidence type="ECO:0000256" key="1">
    <source>
        <dbReference type="SAM" id="MobiDB-lite"/>
    </source>
</evidence>
<dbReference type="Proteomes" id="UP001501020">
    <property type="component" value="Unassembled WGS sequence"/>
</dbReference>
<comment type="caution">
    <text evidence="2">The sequence shown here is derived from an EMBL/GenBank/DDBJ whole genome shotgun (WGS) entry which is preliminary data.</text>
</comment>
<dbReference type="RefSeq" id="WP_344279189.1">
    <property type="nucleotide sequence ID" value="NZ_BAAAMR010000100.1"/>
</dbReference>
<evidence type="ECO:0000313" key="2">
    <source>
        <dbReference type="EMBL" id="GAA2161670.1"/>
    </source>
</evidence>
<feature type="region of interest" description="Disordered" evidence="1">
    <location>
        <begin position="1"/>
        <end position="54"/>
    </location>
</feature>
<evidence type="ECO:0000313" key="3">
    <source>
        <dbReference type="Proteomes" id="UP001501020"/>
    </source>
</evidence>
<accession>A0ABN3AD68</accession>
<gene>
    <name evidence="2" type="ORF">GCM10009727_76230</name>
</gene>
<organism evidence="2 3">
    <name type="scientific">Actinomadura napierensis</name>
    <dbReference type="NCBI Taxonomy" id="267854"/>
    <lineage>
        <taxon>Bacteria</taxon>
        <taxon>Bacillati</taxon>
        <taxon>Actinomycetota</taxon>
        <taxon>Actinomycetes</taxon>
        <taxon>Streptosporangiales</taxon>
        <taxon>Thermomonosporaceae</taxon>
        <taxon>Actinomadura</taxon>
    </lineage>
</organism>
<keyword evidence="3" id="KW-1185">Reference proteome</keyword>
<protein>
    <submittedName>
        <fullName evidence="2">Uncharacterized protein</fullName>
    </submittedName>
</protein>
<reference evidence="2 3" key="1">
    <citation type="journal article" date="2019" name="Int. J. Syst. Evol. Microbiol.">
        <title>The Global Catalogue of Microorganisms (GCM) 10K type strain sequencing project: providing services to taxonomists for standard genome sequencing and annotation.</title>
        <authorList>
            <consortium name="The Broad Institute Genomics Platform"/>
            <consortium name="The Broad Institute Genome Sequencing Center for Infectious Disease"/>
            <person name="Wu L."/>
            <person name="Ma J."/>
        </authorList>
    </citation>
    <scope>NUCLEOTIDE SEQUENCE [LARGE SCALE GENOMIC DNA]</scope>
    <source>
        <strain evidence="2 3">JCM 13850</strain>
    </source>
</reference>